<proteinExistence type="predicted"/>
<name>A0A1R3G0U0_COCAP</name>
<protein>
    <submittedName>
        <fullName evidence="2">Uncharacterized protein</fullName>
    </submittedName>
</protein>
<evidence type="ECO:0000313" key="2">
    <source>
        <dbReference type="EMBL" id="OMO51705.1"/>
    </source>
</evidence>
<feature type="transmembrane region" description="Helical" evidence="1">
    <location>
        <begin position="36"/>
        <end position="58"/>
    </location>
</feature>
<evidence type="ECO:0000313" key="3">
    <source>
        <dbReference type="Proteomes" id="UP000188268"/>
    </source>
</evidence>
<gene>
    <name evidence="2" type="ORF">CCACVL1_29641</name>
</gene>
<comment type="caution">
    <text evidence="2">The sequence shown here is derived from an EMBL/GenBank/DDBJ whole genome shotgun (WGS) entry which is preliminary data.</text>
</comment>
<keyword evidence="1" id="KW-0812">Transmembrane</keyword>
<keyword evidence="1" id="KW-1133">Transmembrane helix</keyword>
<keyword evidence="3" id="KW-1185">Reference proteome</keyword>
<organism evidence="2 3">
    <name type="scientific">Corchorus capsularis</name>
    <name type="common">Jute</name>
    <dbReference type="NCBI Taxonomy" id="210143"/>
    <lineage>
        <taxon>Eukaryota</taxon>
        <taxon>Viridiplantae</taxon>
        <taxon>Streptophyta</taxon>
        <taxon>Embryophyta</taxon>
        <taxon>Tracheophyta</taxon>
        <taxon>Spermatophyta</taxon>
        <taxon>Magnoliopsida</taxon>
        <taxon>eudicotyledons</taxon>
        <taxon>Gunneridae</taxon>
        <taxon>Pentapetalae</taxon>
        <taxon>rosids</taxon>
        <taxon>malvids</taxon>
        <taxon>Malvales</taxon>
        <taxon>Malvaceae</taxon>
        <taxon>Grewioideae</taxon>
        <taxon>Apeibeae</taxon>
        <taxon>Corchorus</taxon>
    </lineage>
</organism>
<dbReference type="AlphaFoldDB" id="A0A1R3G0U0"/>
<keyword evidence="1" id="KW-0472">Membrane</keyword>
<sequence>MIGVFFRMGLGTRLRYLFGVVVIEFLLYGLEGHEVLKGFISIALSGAALIWGAVSLIYDMGCIGRFGGWVCMSSLISRCEDIYFRLSGEKSIYPIMYSVLMYFNEIIEENRRNTWDNASTTYLSASKHLKGDESATYQRGL</sequence>
<accession>A0A1R3G0U0</accession>
<evidence type="ECO:0000256" key="1">
    <source>
        <dbReference type="SAM" id="Phobius"/>
    </source>
</evidence>
<dbReference type="Proteomes" id="UP000188268">
    <property type="component" value="Unassembled WGS sequence"/>
</dbReference>
<feature type="transmembrane region" description="Helical" evidence="1">
    <location>
        <begin position="12"/>
        <end position="30"/>
    </location>
</feature>
<dbReference type="EMBL" id="AWWV01015720">
    <property type="protein sequence ID" value="OMO51705.1"/>
    <property type="molecule type" value="Genomic_DNA"/>
</dbReference>
<dbReference type="Gramene" id="OMO51705">
    <property type="protein sequence ID" value="OMO51705"/>
    <property type="gene ID" value="CCACVL1_29641"/>
</dbReference>
<reference evidence="2 3" key="1">
    <citation type="submission" date="2013-09" db="EMBL/GenBank/DDBJ databases">
        <title>Corchorus capsularis genome sequencing.</title>
        <authorList>
            <person name="Alam M."/>
            <person name="Haque M.S."/>
            <person name="Islam M.S."/>
            <person name="Emdad E.M."/>
            <person name="Islam M.M."/>
            <person name="Ahmed B."/>
            <person name="Halim A."/>
            <person name="Hossen Q.M.M."/>
            <person name="Hossain M.Z."/>
            <person name="Ahmed R."/>
            <person name="Khan M.M."/>
            <person name="Islam R."/>
            <person name="Rashid M.M."/>
            <person name="Khan S.A."/>
            <person name="Rahman M.S."/>
            <person name="Alam M."/>
        </authorList>
    </citation>
    <scope>NUCLEOTIDE SEQUENCE [LARGE SCALE GENOMIC DNA]</scope>
    <source>
        <strain evidence="3">cv. CVL-1</strain>
        <tissue evidence="2">Whole seedling</tissue>
    </source>
</reference>